<comment type="caution">
    <text evidence="4">The sequence shown here is derived from an EMBL/GenBank/DDBJ whole genome shotgun (WGS) entry which is preliminary data.</text>
</comment>
<feature type="domain" description="Multidrug resistance protein MdtA-like barrel-sandwich hybrid" evidence="2">
    <location>
        <begin position="43"/>
        <end position="258"/>
    </location>
</feature>
<dbReference type="InterPro" id="IPR050393">
    <property type="entry name" value="MFP_Efflux_Pump"/>
</dbReference>
<dbReference type="GO" id="GO:0055085">
    <property type="term" value="P:transmembrane transport"/>
    <property type="evidence" value="ECO:0007669"/>
    <property type="project" value="InterPro"/>
</dbReference>
<evidence type="ECO:0000259" key="2">
    <source>
        <dbReference type="Pfam" id="PF25917"/>
    </source>
</evidence>
<dbReference type="AlphaFoldDB" id="E1JY02"/>
<sequence>MKLRSWKVLLTTVVVVAALGMVVFKYRQYMLDPWTRDGKVRANIVQIAPRVSGPIVQLPVIDNQFVHKGDVLFEIDPRTYQAALDQARANLDKTRDEIENLEAQVKSAEAALEQSRTTVRNASFGVTSAKAHSEEVHKDLGRNKTLVDNGTIARRDFDLSQESAITAQASLNQAEAQLDKAGAAKLQAGAELARAKAALGAPGENNPHLREAVAQWEQAKLNLEFTKVRAPVNGYVTNLNLRLGSQAVANQPLLALVDTESFWVAGYFRETVINNIRKGDKAVVTLMSYPETPLPGVVESIGQGIAQDDGSTGQDLLPTISPTFEWIRLAQRVPVRVHITKKPRDVALRVGTTASVLVLTK</sequence>
<feature type="coiled-coil region" evidence="1">
    <location>
        <begin position="84"/>
        <end position="118"/>
    </location>
</feature>
<evidence type="ECO:0000259" key="3">
    <source>
        <dbReference type="Pfam" id="PF25963"/>
    </source>
</evidence>
<evidence type="ECO:0000313" key="5">
    <source>
        <dbReference type="Proteomes" id="UP000006250"/>
    </source>
</evidence>
<keyword evidence="1" id="KW-0175">Coiled coil</keyword>
<dbReference type="Gene3D" id="2.40.50.100">
    <property type="match status" value="1"/>
</dbReference>
<dbReference type="eggNOG" id="COG1566">
    <property type="taxonomic scope" value="Bacteria"/>
</dbReference>
<dbReference type="STRING" id="596151.DesfrDRAFT_2501"/>
<organism evidence="4 5">
    <name type="scientific">Solidesulfovibrio fructosivorans JJ]</name>
    <dbReference type="NCBI Taxonomy" id="596151"/>
    <lineage>
        <taxon>Bacteria</taxon>
        <taxon>Pseudomonadati</taxon>
        <taxon>Thermodesulfobacteriota</taxon>
        <taxon>Desulfovibrionia</taxon>
        <taxon>Desulfovibrionales</taxon>
        <taxon>Desulfovibrionaceae</taxon>
        <taxon>Solidesulfovibrio</taxon>
    </lineage>
</organism>
<dbReference type="InterPro" id="IPR058625">
    <property type="entry name" value="MdtA-like_BSH"/>
</dbReference>
<evidence type="ECO:0000256" key="1">
    <source>
        <dbReference type="SAM" id="Coils"/>
    </source>
</evidence>
<keyword evidence="5" id="KW-1185">Reference proteome</keyword>
<dbReference type="InterPro" id="IPR058634">
    <property type="entry name" value="AaeA-lik-b-barrel"/>
</dbReference>
<dbReference type="Pfam" id="PF25963">
    <property type="entry name" value="Beta-barrel_AAEA"/>
    <property type="match status" value="1"/>
</dbReference>
<name>E1JY02_SOLFR</name>
<feature type="domain" description="p-hydroxybenzoic acid efflux pump subunit AaeA-like beta-barrel" evidence="3">
    <location>
        <begin position="261"/>
        <end position="358"/>
    </location>
</feature>
<dbReference type="Gene3D" id="1.10.287.470">
    <property type="entry name" value="Helix hairpin bin"/>
    <property type="match status" value="2"/>
</dbReference>
<gene>
    <name evidence="4" type="ORF">DesfrDRAFT_2501</name>
</gene>
<accession>E1JY02</accession>
<dbReference type="PANTHER" id="PTHR30367">
    <property type="entry name" value="P-HYDROXYBENZOIC ACID EFFLUX PUMP SUBUNIT AAEA-RELATED"/>
    <property type="match status" value="1"/>
</dbReference>
<dbReference type="RefSeq" id="WP_005994340.1">
    <property type="nucleotide sequence ID" value="NZ_AECZ01000016.1"/>
</dbReference>
<proteinExistence type="predicted"/>
<dbReference type="Proteomes" id="UP000006250">
    <property type="component" value="Unassembled WGS sequence"/>
</dbReference>
<protein>
    <submittedName>
        <fullName evidence="4">Secretion protein HlyD family protein</fullName>
    </submittedName>
</protein>
<dbReference type="OrthoDB" id="9811754at2"/>
<evidence type="ECO:0000313" key="4">
    <source>
        <dbReference type="EMBL" id="EFL50740.1"/>
    </source>
</evidence>
<dbReference type="SUPFAM" id="SSF111369">
    <property type="entry name" value="HlyD-like secretion proteins"/>
    <property type="match status" value="2"/>
</dbReference>
<dbReference type="EMBL" id="AECZ01000016">
    <property type="protein sequence ID" value="EFL50740.1"/>
    <property type="molecule type" value="Genomic_DNA"/>
</dbReference>
<dbReference type="PANTHER" id="PTHR30367:SF1">
    <property type="entry name" value="MULTIDRUG RESISTANCE PROTEIN MDTN"/>
    <property type="match status" value="1"/>
</dbReference>
<dbReference type="Gene3D" id="2.40.30.170">
    <property type="match status" value="1"/>
</dbReference>
<dbReference type="Pfam" id="PF25917">
    <property type="entry name" value="BSH_RND"/>
    <property type="match status" value="1"/>
</dbReference>
<reference evidence="4 5" key="1">
    <citation type="submission" date="2010-08" db="EMBL/GenBank/DDBJ databases">
        <title>The draft genome of Desulfovibrio fructosovorans JJ.</title>
        <authorList>
            <consortium name="US DOE Joint Genome Institute (JGI-PGF)"/>
            <person name="Lucas S."/>
            <person name="Copeland A."/>
            <person name="Lapidus A."/>
            <person name="Cheng J.-F."/>
            <person name="Bruce D."/>
            <person name="Goodwin L."/>
            <person name="Pitluck S."/>
            <person name="Land M.L."/>
            <person name="Hauser L."/>
            <person name="Chang Y.-J."/>
            <person name="Jeffries C."/>
            <person name="Wall J.D."/>
            <person name="Stahl D.A."/>
            <person name="Arkin A.P."/>
            <person name="Dehal P."/>
            <person name="Stolyar S.M."/>
            <person name="Hazen T.C."/>
            <person name="Woyke T.J."/>
        </authorList>
    </citation>
    <scope>NUCLEOTIDE SEQUENCE [LARGE SCALE GENOMIC DNA]</scope>
    <source>
        <strain evidence="4 5">JJ</strain>
    </source>
</reference>